<accession>A0A7V8RHX9</accession>
<name>A0A7V8RHX9_9PSED</name>
<protein>
    <submittedName>
        <fullName evidence="1">McbB family protein</fullName>
    </submittedName>
</protein>
<dbReference type="NCBIfam" id="TIGR04424">
    <property type="entry name" value="metallo_McbB"/>
    <property type="match status" value="1"/>
</dbReference>
<comment type="caution">
    <text evidence="1">The sequence shown here is derived from an EMBL/GenBank/DDBJ whole genome shotgun (WGS) entry which is preliminary data.</text>
</comment>
<dbReference type="EMBL" id="VDLV01000004">
    <property type="protein sequence ID" value="MBA1376841.1"/>
    <property type="molecule type" value="Genomic_DNA"/>
</dbReference>
<organism evidence="1 2">
    <name type="scientific">Pseudomonas brassicacearum subsp. neoaurantiaca</name>
    <dbReference type="NCBI Taxonomy" id="494916"/>
    <lineage>
        <taxon>Bacteria</taxon>
        <taxon>Pseudomonadati</taxon>
        <taxon>Pseudomonadota</taxon>
        <taxon>Gammaproteobacteria</taxon>
        <taxon>Pseudomonadales</taxon>
        <taxon>Pseudomonadaceae</taxon>
        <taxon>Pseudomonas</taxon>
    </lineage>
</organism>
<dbReference type="RefSeq" id="WP_181286773.1">
    <property type="nucleotide sequence ID" value="NZ_VDLV01000004.1"/>
</dbReference>
<sequence length="286" mass="32648">MQLTFIDYNLLRLQNNTLLISDCGATKITSKRLHAALIELKATGKKSIDTDELNQIFTNNKLPTKNTKHFLESVINLKAAPDNPYYEKTIILHDWPVKGELEAIASQELNAEHAFFYNDNALIEESKNGAKFIKIINMQYDYSRIKNLYFKLLRLAPASAISVSYLTGKIFHVGQPYINELGNPCHFCIIDRQLNYEQRNPSRNSWTALMRFCHDQNIASPSQQLNLLQRNLAAGAILRKISLHTEYDVGRRFQDNAVSTTSVDLDTGTLTEEIVSHWHSCDCLRT</sequence>
<evidence type="ECO:0000313" key="1">
    <source>
        <dbReference type="EMBL" id="MBA1376841.1"/>
    </source>
</evidence>
<dbReference type="Proteomes" id="UP000572407">
    <property type="component" value="Unassembled WGS sequence"/>
</dbReference>
<gene>
    <name evidence="1" type="ORF">FHK92_03250</name>
</gene>
<reference evidence="1 2" key="1">
    <citation type="submission" date="2019-06" db="EMBL/GenBank/DDBJ databases">
        <title>Analysis of the biodiversity of Brassica napus bacterial endophytes for the selection of potential efficient biofertilizers for rapeseed crops.</title>
        <authorList>
            <person name="Jimenez-Gomez A."/>
            <person name="Saati-Santamaria Z."/>
            <person name="Menendez E."/>
            <person name="Rivas R."/>
            <person name="Mateos P.F."/>
            <person name="Velazquez E."/>
            <person name="Garcia-Fraile P."/>
        </authorList>
    </citation>
    <scope>NUCLEOTIDE SEQUENCE [LARGE SCALE GENOMIC DNA]</scope>
    <source>
        <strain evidence="1 2">CDVBN10</strain>
    </source>
</reference>
<proteinExistence type="predicted"/>
<dbReference type="InterPro" id="IPR030956">
    <property type="entry name" value="McbB"/>
</dbReference>
<dbReference type="AlphaFoldDB" id="A0A7V8RHX9"/>
<evidence type="ECO:0000313" key="2">
    <source>
        <dbReference type="Proteomes" id="UP000572407"/>
    </source>
</evidence>